<dbReference type="RefSeq" id="WP_090231156.1">
    <property type="nucleotide sequence ID" value="NZ_FNNU01000006.1"/>
</dbReference>
<evidence type="ECO:0000313" key="2">
    <source>
        <dbReference type="Proteomes" id="UP000243778"/>
    </source>
</evidence>
<dbReference type="EMBL" id="FNNU01000006">
    <property type="protein sequence ID" value="SDX78565.1"/>
    <property type="molecule type" value="Genomic_DNA"/>
</dbReference>
<dbReference type="AlphaFoldDB" id="A0A1H3EIZ7"/>
<accession>A0A1H3EIZ7</accession>
<gene>
    <name evidence="1" type="ORF">SAMN05216287_3739</name>
</gene>
<dbReference type="OrthoDB" id="6887973at2"/>
<dbReference type="STRING" id="1007099.SAMN05216287_3739"/>
<reference evidence="2" key="1">
    <citation type="submission" date="2016-10" db="EMBL/GenBank/DDBJ databases">
        <authorList>
            <person name="Varghese N."/>
            <person name="Submissions S."/>
        </authorList>
    </citation>
    <scope>NUCLEOTIDE SEQUENCE [LARGE SCALE GENOMIC DNA]</scope>
    <source>
        <strain evidence="2">NRRL B-59562</strain>
    </source>
</reference>
<name>A0A1H3EIZ7_9PSED</name>
<proteinExistence type="predicted"/>
<organism evidence="1 2">
    <name type="scientific">Pseudomonas kuykendallii</name>
    <dbReference type="NCBI Taxonomy" id="1007099"/>
    <lineage>
        <taxon>Bacteria</taxon>
        <taxon>Pseudomonadati</taxon>
        <taxon>Pseudomonadota</taxon>
        <taxon>Gammaproteobacteria</taxon>
        <taxon>Pseudomonadales</taxon>
        <taxon>Pseudomonadaceae</taxon>
        <taxon>Pseudomonas</taxon>
    </lineage>
</organism>
<dbReference type="Proteomes" id="UP000243778">
    <property type="component" value="Unassembled WGS sequence"/>
</dbReference>
<sequence length="582" mass="61970">MFDSALSDWKPGKPVIFGWPWHGRIDLRKDSGGFLPRLTLPNGQVIQFGWSSALPLVSPAHQAGNVLRFRDPRASVIQRSTEQLAADQSAGREWRSAALYNPRESIIYGQKYTYGSELGMARWIYHDGERNWQASLSSTLSTVRLIPGPKLARRPQPESLDIDVSKPDGAPVTAAGSNWVVVDSVASGGRVILAHMTSTGSSLPDGSYSSIEGGGWHWPILEFWELTLSNVDAVRSAVLRPLKTTAQTSGTVTERVVPQLSDEAVVVTTQWVRGEPVGEMYRWNGSLVATRSTPSTIGGNGLRVPGHGSYDISYGAVGMVLAMYYRPDGSVASVTADAVVNEHYTGSGVGGGASGTGVIIGADIGGGPSNWHAETFGSGTGTFNASKTYTQTATFRLVNDGTQVASASFTATATTEMTAQLAYQIPGDVLNFPTVGERSRTVSQNCEWSVHLDTAFDSGSSNYSNTAASADMYPGPWASTVPASRLARSLALRSPAANDAASTNLILGSVRYCAQMPCVFALRANEGAAPTKVRLGSGALPYADGVFTNGRDLTGVIAERFGSYNPITRQYVRDAPGPVFWI</sequence>
<evidence type="ECO:0000313" key="1">
    <source>
        <dbReference type="EMBL" id="SDX78565.1"/>
    </source>
</evidence>
<protein>
    <submittedName>
        <fullName evidence="1">Uncharacterized protein</fullName>
    </submittedName>
</protein>
<keyword evidence="2" id="KW-1185">Reference proteome</keyword>